<dbReference type="InterPro" id="IPR051317">
    <property type="entry name" value="Gfo/Idh/MocA_oxidoreduct"/>
</dbReference>
<dbReference type="PANTHER" id="PTHR43708:SF8">
    <property type="entry name" value="OXIDOREDUCTASE"/>
    <property type="match status" value="1"/>
</dbReference>
<dbReference type="Pfam" id="PF01408">
    <property type="entry name" value="GFO_IDH_MocA"/>
    <property type="match status" value="1"/>
</dbReference>
<protein>
    <submittedName>
        <fullName evidence="4">Gfo/Idh/MocA family oxidoreductase</fullName>
    </submittedName>
</protein>
<evidence type="ECO:0000313" key="5">
    <source>
        <dbReference type="Proteomes" id="UP001253545"/>
    </source>
</evidence>
<dbReference type="InterPro" id="IPR000683">
    <property type="entry name" value="Gfo/Idh/MocA-like_OxRdtase_N"/>
</dbReference>
<keyword evidence="5" id="KW-1185">Reference proteome</keyword>
<evidence type="ECO:0000256" key="1">
    <source>
        <dbReference type="ARBA" id="ARBA00022729"/>
    </source>
</evidence>
<sequence length="361" mass="40206">MQKTDIKDGANYAPVGKVNKVVKAGEFHFSVAFLDHGHINGQTNGLLQAGATLKYVYDPDQKRLKDFCEKYPKALVAQSFEQILSDTDTKLVVSAAIPNLRAGIGKQVMLAGKDYFTDKSPFTTLAQLSEVKKVAQQTRQFYSVYYAERLHNEAAWRAGELIEAGAIGRVIQVLNLAPHRLSKETRPEWFFDKHQYGGILTDIGSHQVEQFLTYANVSDANINFARVANLDNADKPGLEDFGEISMTASNGASFYTRVDWFTPKGQATWGDGRTFIVGTKGNIECRKYHDVARQAPSSKLFLTDENGEHELDCTGQSSFPFFGQLILDCINRTQNSMSQEHVFKAAELSMLAQQQAEDNLV</sequence>
<accession>A0ABU2ZRF3</accession>
<dbReference type="Gene3D" id="3.40.50.720">
    <property type="entry name" value="NAD(P)-binding Rossmann-like Domain"/>
    <property type="match status" value="1"/>
</dbReference>
<dbReference type="Proteomes" id="UP001253545">
    <property type="component" value="Unassembled WGS sequence"/>
</dbReference>
<gene>
    <name evidence="4" type="ORF">RM552_07210</name>
</gene>
<organism evidence="4 5">
    <name type="scientific">Glaciecola petra</name>
    <dbReference type="NCBI Taxonomy" id="3075602"/>
    <lineage>
        <taxon>Bacteria</taxon>
        <taxon>Pseudomonadati</taxon>
        <taxon>Pseudomonadota</taxon>
        <taxon>Gammaproteobacteria</taxon>
        <taxon>Alteromonadales</taxon>
        <taxon>Alteromonadaceae</taxon>
        <taxon>Glaciecola</taxon>
    </lineage>
</organism>
<dbReference type="SUPFAM" id="SSF55347">
    <property type="entry name" value="Glyceraldehyde-3-phosphate dehydrogenase-like, C-terminal domain"/>
    <property type="match status" value="1"/>
</dbReference>
<evidence type="ECO:0000259" key="2">
    <source>
        <dbReference type="Pfam" id="PF01408"/>
    </source>
</evidence>
<dbReference type="PANTHER" id="PTHR43708">
    <property type="entry name" value="CONSERVED EXPRESSED OXIDOREDUCTASE (EUROFUNG)"/>
    <property type="match status" value="1"/>
</dbReference>
<dbReference type="Gene3D" id="3.30.360.10">
    <property type="entry name" value="Dihydrodipicolinate Reductase, domain 2"/>
    <property type="match status" value="1"/>
</dbReference>
<name>A0ABU2ZRF3_9ALTE</name>
<dbReference type="InterPro" id="IPR055170">
    <property type="entry name" value="GFO_IDH_MocA-like_dom"/>
</dbReference>
<keyword evidence="1" id="KW-0732">Signal</keyword>
<dbReference type="RefSeq" id="WP_311368088.1">
    <property type="nucleotide sequence ID" value="NZ_JAVRHX010000001.1"/>
</dbReference>
<dbReference type="EMBL" id="JAVRHX010000001">
    <property type="protein sequence ID" value="MDT0594623.1"/>
    <property type="molecule type" value="Genomic_DNA"/>
</dbReference>
<dbReference type="InterPro" id="IPR036291">
    <property type="entry name" value="NAD(P)-bd_dom_sf"/>
</dbReference>
<comment type="caution">
    <text evidence="4">The sequence shown here is derived from an EMBL/GenBank/DDBJ whole genome shotgun (WGS) entry which is preliminary data.</text>
</comment>
<evidence type="ECO:0000313" key="4">
    <source>
        <dbReference type="EMBL" id="MDT0594623.1"/>
    </source>
</evidence>
<dbReference type="SUPFAM" id="SSF51735">
    <property type="entry name" value="NAD(P)-binding Rossmann-fold domains"/>
    <property type="match status" value="1"/>
</dbReference>
<dbReference type="Pfam" id="PF22725">
    <property type="entry name" value="GFO_IDH_MocA_C3"/>
    <property type="match status" value="1"/>
</dbReference>
<feature type="domain" description="GFO/IDH/MocA-like oxidoreductase" evidence="3">
    <location>
        <begin position="158"/>
        <end position="284"/>
    </location>
</feature>
<reference evidence="4 5" key="1">
    <citation type="submission" date="2023-09" db="EMBL/GenBank/DDBJ databases">
        <authorList>
            <person name="Rey-Velasco X."/>
        </authorList>
    </citation>
    <scope>NUCLEOTIDE SEQUENCE [LARGE SCALE GENOMIC DNA]</scope>
    <source>
        <strain evidence="4 5">P117</strain>
    </source>
</reference>
<proteinExistence type="predicted"/>
<evidence type="ECO:0000259" key="3">
    <source>
        <dbReference type="Pfam" id="PF22725"/>
    </source>
</evidence>
<feature type="domain" description="Gfo/Idh/MocA-like oxidoreductase N-terminal" evidence="2">
    <location>
        <begin position="49"/>
        <end position="146"/>
    </location>
</feature>